<dbReference type="SUPFAM" id="SSF53335">
    <property type="entry name" value="S-adenosyl-L-methionine-dependent methyltransferases"/>
    <property type="match status" value="1"/>
</dbReference>
<evidence type="ECO:0000256" key="5">
    <source>
        <dbReference type="ARBA" id="ARBA00047770"/>
    </source>
</evidence>
<evidence type="ECO:0000256" key="2">
    <source>
        <dbReference type="ARBA" id="ARBA00020987"/>
    </source>
</evidence>
<name>A0A078KNV1_9GAMM</name>
<dbReference type="InterPro" id="IPR029063">
    <property type="entry name" value="SAM-dependent_MTases_sf"/>
</dbReference>
<dbReference type="Proteomes" id="UP000044071">
    <property type="component" value="Unassembled WGS sequence"/>
</dbReference>
<feature type="domain" description="DOT1" evidence="6">
    <location>
        <begin position="1"/>
        <end position="236"/>
    </location>
</feature>
<dbReference type="STRING" id="1034943.BN59_00309"/>
<dbReference type="InterPro" id="IPR025789">
    <property type="entry name" value="DOT1_dom"/>
</dbReference>
<dbReference type="PANTHER" id="PTHR21451:SF19">
    <property type="entry name" value="ACTIVATED IN BLOCKED UNFOLDED PROTEIN RESPONSE"/>
    <property type="match status" value="1"/>
</dbReference>
<keyword evidence="3" id="KW-0156">Chromatin regulator</keyword>
<dbReference type="PANTHER" id="PTHR21451">
    <property type="entry name" value="HISTONE H3 METHYLTRANSFERASE"/>
    <property type="match status" value="1"/>
</dbReference>
<reference evidence="7 8" key="1">
    <citation type="submission" date="2014-06" db="EMBL/GenBank/DDBJ databases">
        <authorList>
            <person name="Urmite Genomes Urmite Genomes"/>
        </authorList>
    </citation>
    <scope>NUCLEOTIDE SEQUENCE [LARGE SCALE GENOMIC DNA]</scope>
</reference>
<dbReference type="Gene3D" id="3.40.50.150">
    <property type="entry name" value="Vaccinia Virus protein VP39"/>
    <property type="match status" value="1"/>
</dbReference>
<evidence type="ECO:0000313" key="7">
    <source>
        <dbReference type="EMBL" id="CDZ76045.1"/>
    </source>
</evidence>
<sequence>MWLLILIVIVIIVVAFLCNKNSRRKLNIIRWRKALSLNKHAAVFEQLYADVDGFSLSRQERTVSDSPEYVYGEIIFEPFIALLSLCQPNPSTVFYDLGSGTGKAVLACSMVFNVKKSCGIELFPGLHNAATSQQQRLMLKTEYQENGSCIEFKNNDFLQVELTDASLVFINATAFLGEVWLAISKHLEQLKPGALVISTSKPLRSKQFLTIHKTKVAMTWGIVSAFIQQRQTINHP</sequence>
<proteinExistence type="predicted"/>
<dbReference type="GO" id="GO:0140956">
    <property type="term" value="F:histone H3K79 trimethyltransferase activity"/>
    <property type="evidence" value="ECO:0007669"/>
    <property type="project" value="UniProtKB-EC"/>
</dbReference>
<keyword evidence="8" id="KW-1185">Reference proteome</keyword>
<dbReference type="InterPro" id="IPR030445">
    <property type="entry name" value="H3-K79_meTrfase"/>
</dbReference>
<dbReference type="AlphaFoldDB" id="A0A078KNV1"/>
<evidence type="ECO:0000313" key="8">
    <source>
        <dbReference type="Proteomes" id="UP000044071"/>
    </source>
</evidence>
<protein>
    <recommendedName>
        <fullName evidence="2">Histone-lysine N-methyltransferase, H3 lysine-79 specific</fullName>
        <ecNumber evidence="1">2.1.1.360</ecNumber>
    </recommendedName>
    <alternativeName>
        <fullName evidence="4">Histone H3-K79 methyltransferase</fullName>
    </alternativeName>
</protein>
<dbReference type="PROSITE" id="PS51569">
    <property type="entry name" value="DOT1"/>
    <property type="match status" value="1"/>
</dbReference>
<dbReference type="RefSeq" id="WP_043872660.1">
    <property type="nucleotide sequence ID" value="NZ_CCVW01000001.1"/>
</dbReference>
<dbReference type="EC" id="2.1.1.360" evidence="1"/>
<organism evidence="7 8">
    <name type="scientific">Legionella massiliensis</name>
    <dbReference type="NCBI Taxonomy" id="1034943"/>
    <lineage>
        <taxon>Bacteria</taxon>
        <taxon>Pseudomonadati</taxon>
        <taxon>Pseudomonadota</taxon>
        <taxon>Gammaproteobacteria</taxon>
        <taxon>Legionellales</taxon>
        <taxon>Legionellaceae</taxon>
        <taxon>Legionella</taxon>
    </lineage>
</organism>
<comment type="catalytic activity">
    <reaction evidence="5">
        <text>L-lysyl(79)-[histone H3] + 3 S-adenosyl-L-methionine = N(6),N(6),N(6)-trimethyl-L-lysyl(79)-[histone H3] + 3 S-adenosyl-L-homocysteine + 3 H(+)</text>
        <dbReference type="Rhea" id="RHEA:60328"/>
        <dbReference type="Rhea" id="RHEA-COMP:15549"/>
        <dbReference type="Rhea" id="RHEA-COMP:15552"/>
        <dbReference type="ChEBI" id="CHEBI:15378"/>
        <dbReference type="ChEBI" id="CHEBI:29969"/>
        <dbReference type="ChEBI" id="CHEBI:57856"/>
        <dbReference type="ChEBI" id="CHEBI:59789"/>
        <dbReference type="ChEBI" id="CHEBI:61961"/>
        <dbReference type="EC" id="2.1.1.360"/>
    </reaction>
</comment>
<dbReference type="GO" id="GO:0051726">
    <property type="term" value="P:regulation of cell cycle"/>
    <property type="evidence" value="ECO:0007669"/>
    <property type="project" value="InterPro"/>
</dbReference>
<evidence type="ECO:0000256" key="3">
    <source>
        <dbReference type="ARBA" id="ARBA00022853"/>
    </source>
</evidence>
<accession>A0A078KNV1</accession>
<evidence type="ECO:0000256" key="4">
    <source>
        <dbReference type="ARBA" id="ARBA00029821"/>
    </source>
</evidence>
<evidence type="ECO:0000259" key="6">
    <source>
        <dbReference type="PROSITE" id="PS51569"/>
    </source>
</evidence>
<dbReference type="eggNOG" id="COG2242">
    <property type="taxonomic scope" value="Bacteria"/>
</dbReference>
<dbReference type="EMBL" id="CCSB01000001">
    <property type="protein sequence ID" value="CDZ76045.1"/>
    <property type="molecule type" value="Genomic_DNA"/>
</dbReference>
<dbReference type="Pfam" id="PF08123">
    <property type="entry name" value="DOT1"/>
    <property type="match status" value="1"/>
</dbReference>
<gene>
    <name evidence="7" type="ORF">BN59_00309</name>
</gene>
<dbReference type="OrthoDB" id="5642812at2"/>
<evidence type="ECO:0000256" key="1">
    <source>
        <dbReference type="ARBA" id="ARBA00012190"/>
    </source>
</evidence>